<dbReference type="Proteomes" id="UP000700212">
    <property type="component" value="Unassembled WGS sequence"/>
</dbReference>
<dbReference type="InterPro" id="IPR008927">
    <property type="entry name" value="6-PGluconate_DH-like_C_sf"/>
</dbReference>
<dbReference type="AlphaFoldDB" id="A0A921T5D2"/>
<accession>A0A921T5D2</accession>
<evidence type="ECO:0000313" key="5">
    <source>
        <dbReference type="Proteomes" id="UP000700212"/>
    </source>
</evidence>
<dbReference type="InterPro" id="IPR013328">
    <property type="entry name" value="6PGD_dom2"/>
</dbReference>
<dbReference type="SUPFAM" id="SSF48179">
    <property type="entry name" value="6-phosphogluconate dehydrogenase C-terminal domain-like"/>
    <property type="match status" value="1"/>
</dbReference>
<reference evidence="4" key="1">
    <citation type="journal article" date="2021" name="PeerJ">
        <title>Extensive microbial diversity within the chicken gut microbiome revealed by metagenomics and culture.</title>
        <authorList>
            <person name="Gilroy R."/>
            <person name="Ravi A."/>
            <person name="Getino M."/>
            <person name="Pursley I."/>
            <person name="Horton D.L."/>
            <person name="Alikhan N.F."/>
            <person name="Baker D."/>
            <person name="Gharbi K."/>
            <person name="Hall N."/>
            <person name="Watson M."/>
            <person name="Adriaenssens E.M."/>
            <person name="Foster-Nyarko E."/>
            <person name="Jarju S."/>
            <person name="Secka A."/>
            <person name="Antonio M."/>
            <person name="Oren A."/>
            <person name="Chaudhuri R.R."/>
            <person name="La Ragione R."/>
            <person name="Hildebrand F."/>
            <person name="Pallen M.J."/>
        </authorList>
    </citation>
    <scope>NUCLEOTIDE SEQUENCE</scope>
    <source>
        <strain evidence="4">CHK160-4876</strain>
    </source>
</reference>
<sequence>MNHPMGPLTLADFIGLDTCLYIMEVLHEGLGDSKYRPCPLLRKYVAAGWLGKKSGRGFYVYE</sequence>
<keyword evidence="4" id="KW-0560">Oxidoreductase</keyword>
<dbReference type="PANTHER" id="PTHR48075:SF5">
    <property type="entry name" value="3-HYDROXYBUTYRYL-COA DEHYDROGENASE"/>
    <property type="match status" value="1"/>
</dbReference>
<gene>
    <name evidence="4" type="ORF">K8V30_09110</name>
</gene>
<evidence type="ECO:0000259" key="3">
    <source>
        <dbReference type="Pfam" id="PF00725"/>
    </source>
</evidence>
<protein>
    <submittedName>
        <fullName evidence="4">3-hydroxybutyryl-CoA dehydrogenase</fullName>
        <ecNumber evidence="4">1.1.1.157</ecNumber>
    </submittedName>
</protein>
<comment type="pathway">
    <text evidence="1">Lipid metabolism; butanoate metabolism.</text>
</comment>
<dbReference type="GO" id="GO:0008691">
    <property type="term" value="F:3-hydroxybutyryl-CoA dehydrogenase activity"/>
    <property type="evidence" value="ECO:0007669"/>
    <property type="project" value="UniProtKB-EC"/>
</dbReference>
<feature type="non-terminal residue" evidence="4">
    <location>
        <position position="1"/>
    </location>
</feature>
<evidence type="ECO:0000256" key="2">
    <source>
        <dbReference type="ARBA" id="ARBA00009463"/>
    </source>
</evidence>
<comment type="similarity">
    <text evidence="2">Belongs to the 3-hydroxyacyl-CoA dehydrogenase family.</text>
</comment>
<dbReference type="EC" id="1.1.1.157" evidence="4"/>
<dbReference type="Gene3D" id="1.10.1040.10">
    <property type="entry name" value="N-(1-d-carboxylethyl)-l-norvaline Dehydrogenase, domain 2"/>
    <property type="match status" value="1"/>
</dbReference>
<comment type="caution">
    <text evidence="4">The sequence shown here is derived from an EMBL/GenBank/DDBJ whole genome shotgun (WGS) entry which is preliminary data.</text>
</comment>
<dbReference type="EMBL" id="DYTV01000122">
    <property type="protein sequence ID" value="HJH11825.1"/>
    <property type="molecule type" value="Genomic_DNA"/>
</dbReference>
<feature type="domain" description="3-hydroxyacyl-CoA dehydrogenase C-terminal" evidence="3">
    <location>
        <begin position="2"/>
        <end position="61"/>
    </location>
</feature>
<dbReference type="PANTHER" id="PTHR48075">
    <property type="entry name" value="3-HYDROXYACYL-COA DEHYDROGENASE FAMILY PROTEIN"/>
    <property type="match status" value="1"/>
</dbReference>
<dbReference type="InterPro" id="IPR006108">
    <property type="entry name" value="3HC_DH_C"/>
</dbReference>
<organism evidence="4 5">
    <name type="scientific">Metalysinibacillus jejuensis</name>
    <dbReference type="NCBI Taxonomy" id="914327"/>
    <lineage>
        <taxon>Bacteria</taxon>
        <taxon>Bacillati</taxon>
        <taxon>Bacillota</taxon>
        <taxon>Bacilli</taxon>
        <taxon>Bacillales</taxon>
        <taxon>Caryophanaceae</taxon>
        <taxon>Metalysinibacillus</taxon>
    </lineage>
</organism>
<reference evidence="4" key="2">
    <citation type="submission" date="2021-09" db="EMBL/GenBank/DDBJ databases">
        <authorList>
            <person name="Gilroy R."/>
        </authorList>
    </citation>
    <scope>NUCLEOTIDE SEQUENCE</scope>
    <source>
        <strain evidence="4">CHK160-4876</strain>
    </source>
</reference>
<proteinExistence type="inferred from homology"/>
<name>A0A921T5D2_9BACL</name>
<evidence type="ECO:0000313" key="4">
    <source>
        <dbReference type="EMBL" id="HJH11825.1"/>
    </source>
</evidence>
<dbReference type="GO" id="GO:0006631">
    <property type="term" value="P:fatty acid metabolic process"/>
    <property type="evidence" value="ECO:0007669"/>
    <property type="project" value="InterPro"/>
</dbReference>
<evidence type="ECO:0000256" key="1">
    <source>
        <dbReference type="ARBA" id="ARBA00005086"/>
    </source>
</evidence>
<dbReference type="Pfam" id="PF00725">
    <property type="entry name" value="3HCDH"/>
    <property type="match status" value="1"/>
</dbReference>